<keyword evidence="3" id="KW-1185">Reference proteome</keyword>
<sequence>MTVGGFDEEGGAHLRSASSGADDGWAIGARAARVGPTGSVAWGRVCAVSPLLRGARLESTGRIPFPSGGGDDEASGAYTDRWGPSSSVAVQITSPIGRPIVGPTTSLLSNRFVFS</sequence>
<dbReference type="Gramene" id="OGLUM04G10140.1">
    <property type="protein sequence ID" value="OGLUM04G10140.1"/>
    <property type="gene ID" value="OGLUM04G10140"/>
</dbReference>
<proteinExistence type="predicted"/>
<feature type="region of interest" description="Disordered" evidence="1">
    <location>
        <begin position="1"/>
        <end position="22"/>
    </location>
</feature>
<evidence type="ECO:0000313" key="3">
    <source>
        <dbReference type="Proteomes" id="UP000026961"/>
    </source>
</evidence>
<organism evidence="2">
    <name type="scientific">Oryza glumipatula</name>
    <dbReference type="NCBI Taxonomy" id="40148"/>
    <lineage>
        <taxon>Eukaryota</taxon>
        <taxon>Viridiplantae</taxon>
        <taxon>Streptophyta</taxon>
        <taxon>Embryophyta</taxon>
        <taxon>Tracheophyta</taxon>
        <taxon>Spermatophyta</taxon>
        <taxon>Magnoliopsida</taxon>
        <taxon>Liliopsida</taxon>
        <taxon>Poales</taxon>
        <taxon>Poaceae</taxon>
        <taxon>BOP clade</taxon>
        <taxon>Oryzoideae</taxon>
        <taxon>Oryzeae</taxon>
        <taxon>Oryzinae</taxon>
        <taxon>Oryza</taxon>
    </lineage>
</organism>
<dbReference type="HOGENOM" id="CLU_2112692_0_0_1"/>
<reference evidence="2" key="2">
    <citation type="submission" date="2018-05" db="EMBL/GenBank/DDBJ databases">
        <title>OgluRS3 (Oryza glumaepatula Reference Sequence Version 3).</title>
        <authorList>
            <person name="Zhang J."/>
            <person name="Kudrna D."/>
            <person name="Lee S."/>
            <person name="Talag J."/>
            <person name="Welchert J."/>
            <person name="Wing R.A."/>
        </authorList>
    </citation>
    <scope>NUCLEOTIDE SEQUENCE [LARGE SCALE GENOMIC DNA]</scope>
</reference>
<evidence type="ECO:0000256" key="1">
    <source>
        <dbReference type="SAM" id="MobiDB-lite"/>
    </source>
</evidence>
<reference evidence="2" key="1">
    <citation type="submission" date="2015-04" db="UniProtKB">
        <authorList>
            <consortium name="EnsemblPlants"/>
        </authorList>
    </citation>
    <scope>IDENTIFICATION</scope>
</reference>
<accession>A0A0D9ZJZ4</accession>
<protein>
    <submittedName>
        <fullName evidence="2">Uncharacterized protein</fullName>
    </submittedName>
</protein>
<dbReference type="EnsemblPlants" id="OGLUM04G10140.1">
    <property type="protein sequence ID" value="OGLUM04G10140.1"/>
    <property type="gene ID" value="OGLUM04G10140"/>
</dbReference>
<feature type="region of interest" description="Disordered" evidence="1">
    <location>
        <begin position="59"/>
        <end position="80"/>
    </location>
</feature>
<evidence type="ECO:0000313" key="2">
    <source>
        <dbReference type="EnsemblPlants" id="OGLUM04G10140.1"/>
    </source>
</evidence>
<name>A0A0D9ZJZ4_9ORYZ</name>
<dbReference type="AlphaFoldDB" id="A0A0D9ZJZ4"/>
<dbReference type="Proteomes" id="UP000026961">
    <property type="component" value="Chromosome 4"/>
</dbReference>